<dbReference type="InterPro" id="IPR003615">
    <property type="entry name" value="HNH_nuc"/>
</dbReference>
<dbReference type="Proteomes" id="UP000515804">
    <property type="component" value="Chromosome"/>
</dbReference>
<dbReference type="GO" id="GO:0004519">
    <property type="term" value="F:endonuclease activity"/>
    <property type="evidence" value="ECO:0007669"/>
    <property type="project" value="UniProtKB-KW"/>
</dbReference>
<keyword evidence="2" id="KW-0255">Endonuclease</keyword>
<keyword evidence="2" id="KW-0540">Nuclease</keyword>
<proteinExistence type="predicted"/>
<dbReference type="Pfam" id="PF13391">
    <property type="entry name" value="HNH_2"/>
    <property type="match status" value="1"/>
</dbReference>
<name>A0A7G9SUG5_9GAMM</name>
<sequence length="273" mass="30497">MTNVPAISKDAFASSGNWTREQTKLAFHFYCQTPFGKLHGRNPDVIALASLLNRTPDALAMKCCNIASLDPAMGARGVAGLGNASSLDRQIWGEFHSDWEALALECEALLEALRAQYAQPVRDAEIAEAVEDISRDFVGETRAAMVKVRVKQAFFRRSVLSGYHYRCCISGVSDSRLLVASHIVPWRDDVAIRLHPGNGLCLSALHDKAFDSYLFSLTDDYRIVLSAALENTKDSFLREAFHPISDRRIELPERFIPEVGFVQRHRERMLVSA</sequence>
<organism evidence="2 3">
    <name type="scientific">Thermomonas carbonis</name>
    <dbReference type="NCBI Taxonomy" id="1463158"/>
    <lineage>
        <taxon>Bacteria</taxon>
        <taxon>Pseudomonadati</taxon>
        <taxon>Pseudomonadota</taxon>
        <taxon>Gammaproteobacteria</taxon>
        <taxon>Lysobacterales</taxon>
        <taxon>Lysobacteraceae</taxon>
        <taxon>Thermomonas</taxon>
    </lineage>
</organism>
<evidence type="ECO:0000313" key="2">
    <source>
        <dbReference type="EMBL" id="QNN71490.1"/>
    </source>
</evidence>
<evidence type="ECO:0000313" key="3">
    <source>
        <dbReference type="Proteomes" id="UP000515804"/>
    </source>
</evidence>
<accession>A0A7G9SUG5</accession>
<feature type="domain" description="HNH nuclease" evidence="1">
    <location>
        <begin position="167"/>
        <end position="217"/>
    </location>
</feature>
<reference evidence="2 3" key="1">
    <citation type="submission" date="2020-08" db="EMBL/GenBank/DDBJ databases">
        <title>Genome sequence of Thermomonas carbonis KCTC 42013T.</title>
        <authorList>
            <person name="Hyun D.-W."/>
            <person name="Bae J.-W."/>
        </authorList>
    </citation>
    <scope>NUCLEOTIDE SEQUENCE [LARGE SCALE GENOMIC DNA]</scope>
    <source>
        <strain evidence="2 3">KCTC 42013</strain>
    </source>
</reference>
<dbReference type="EMBL" id="CP060719">
    <property type="protein sequence ID" value="QNN71490.1"/>
    <property type="molecule type" value="Genomic_DNA"/>
</dbReference>
<evidence type="ECO:0000259" key="1">
    <source>
        <dbReference type="Pfam" id="PF13391"/>
    </source>
</evidence>
<protein>
    <submittedName>
        <fullName evidence="2">HNH endonuclease</fullName>
    </submittedName>
</protein>
<dbReference type="KEGG" id="tcn:H9L16_01945"/>
<keyword evidence="3" id="KW-1185">Reference proteome</keyword>
<gene>
    <name evidence="2" type="ORF">H9L16_01945</name>
</gene>
<dbReference type="AlphaFoldDB" id="A0A7G9SUG5"/>
<keyword evidence="2" id="KW-0378">Hydrolase</keyword>